<feature type="transmembrane region" description="Helical" evidence="1">
    <location>
        <begin position="48"/>
        <end position="67"/>
    </location>
</feature>
<dbReference type="AlphaFoldDB" id="A0A9X4M220"/>
<evidence type="ECO:0000313" key="3">
    <source>
        <dbReference type="Proteomes" id="UP001152755"/>
    </source>
</evidence>
<keyword evidence="3" id="KW-1185">Reference proteome</keyword>
<reference evidence="2" key="1">
    <citation type="submission" date="2022-08" db="EMBL/GenBank/DDBJ databases">
        <title>Genome analysis of Corynebacteriales strain.</title>
        <authorList>
            <person name="Lee S.D."/>
        </authorList>
    </citation>
    <scope>NUCLEOTIDE SEQUENCE</scope>
    <source>
        <strain evidence="2">D3-21</strain>
    </source>
</reference>
<keyword evidence="1" id="KW-0812">Transmembrane</keyword>
<feature type="transmembrane region" description="Helical" evidence="1">
    <location>
        <begin position="20"/>
        <end position="42"/>
    </location>
</feature>
<dbReference type="Proteomes" id="UP001152755">
    <property type="component" value="Unassembled WGS sequence"/>
</dbReference>
<feature type="transmembrane region" description="Helical" evidence="1">
    <location>
        <begin position="74"/>
        <end position="94"/>
    </location>
</feature>
<evidence type="ECO:0000313" key="2">
    <source>
        <dbReference type="EMBL" id="MDG3015407.1"/>
    </source>
</evidence>
<proteinExistence type="predicted"/>
<gene>
    <name evidence="2" type="ORF">NVS88_12685</name>
</gene>
<keyword evidence="1" id="KW-0472">Membrane</keyword>
<organism evidence="2 3">
    <name type="scientific">Speluncibacter jeojiensis</name>
    <dbReference type="NCBI Taxonomy" id="2710754"/>
    <lineage>
        <taxon>Bacteria</taxon>
        <taxon>Bacillati</taxon>
        <taxon>Actinomycetota</taxon>
        <taxon>Actinomycetes</taxon>
        <taxon>Mycobacteriales</taxon>
        <taxon>Speluncibacteraceae</taxon>
        <taxon>Speluncibacter</taxon>
    </lineage>
</organism>
<protein>
    <submittedName>
        <fullName evidence="2">Uncharacterized protein</fullName>
    </submittedName>
</protein>
<sequence length="139" mass="14349">MSVSSEADPGRLPSILDRVIMGLLIVDGVILAVLAVLFLPLHVGSVPMPVSALVAGVLNVLIILEACRLSDRTWVRALPLIAWTAAFAVCTFGGPGGDVLLPSNWTTPLLLVLGVVPALVVLVRNSVNLAVARGAAGAR</sequence>
<dbReference type="RefSeq" id="WP_277835732.1">
    <property type="nucleotide sequence ID" value="NZ_JAAIVF010000009.1"/>
</dbReference>
<comment type="caution">
    <text evidence="2">The sequence shown here is derived from an EMBL/GenBank/DDBJ whole genome shotgun (WGS) entry which is preliminary data.</text>
</comment>
<accession>A0A9X4M220</accession>
<dbReference type="EMBL" id="JANRHA010000007">
    <property type="protein sequence ID" value="MDG3015407.1"/>
    <property type="molecule type" value="Genomic_DNA"/>
</dbReference>
<feature type="transmembrane region" description="Helical" evidence="1">
    <location>
        <begin position="106"/>
        <end position="123"/>
    </location>
</feature>
<evidence type="ECO:0000256" key="1">
    <source>
        <dbReference type="SAM" id="Phobius"/>
    </source>
</evidence>
<keyword evidence="1" id="KW-1133">Transmembrane helix</keyword>
<name>A0A9X4M220_9ACTN</name>